<organism evidence="2 3">
    <name type="scientific">Fistulina hepatica ATCC 64428</name>
    <dbReference type="NCBI Taxonomy" id="1128425"/>
    <lineage>
        <taxon>Eukaryota</taxon>
        <taxon>Fungi</taxon>
        <taxon>Dikarya</taxon>
        <taxon>Basidiomycota</taxon>
        <taxon>Agaricomycotina</taxon>
        <taxon>Agaricomycetes</taxon>
        <taxon>Agaricomycetidae</taxon>
        <taxon>Agaricales</taxon>
        <taxon>Fistulinaceae</taxon>
        <taxon>Fistulina</taxon>
    </lineage>
</organism>
<protein>
    <submittedName>
        <fullName evidence="2">Uncharacterized protein</fullName>
    </submittedName>
</protein>
<dbReference type="EMBL" id="KN881649">
    <property type="protein sequence ID" value="KIY51654.1"/>
    <property type="molecule type" value="Genomic_DNA"/>
</dbReference>
<feature type="region of interest" description="Disordered" evidence="1">
    <location>
        <begin position="370"/>
        <end position="396"/>
    </location>
</feature>
<sequence>MPCDKRPRRNRDEEESGPSHFDSGRSKKRAGRGPAKRGPYSSDTHTRMRVARGYSLETPSFGVLFNGEWRELSRREATQARPGATLPSDDQSSPTYREFDSDYHTFSSHALIPTPILDGTWIPAGDPLTFPVQHNVNYSSNIMNYPSLQLMHPEPAHRVPGSVQFSQSQSMPSAHVSRSYPGLYSPSSATDSGAFGWVGTPIDPMNPRVLPPSSLYSPPPTSVSMWQYNSSRPITPPNAQREPQLSNISPFPQERTFHPRFSTVPNTAYPSPNGMRGIFQPINMSAVSSLSTSSADNSINEQVFTSHDVAHQPLETEELISGTRYRLSNASSHDTFPHSQYTSSFGGPSPRTGTFNFDMAAHADNSSQYLSSGVNNAPNWPAQHPQDSNYFSSFDK</sequence>
<feature type="compositionally biased region" description="Polar residues" evidence="1">
    <location>
        <begin position="385"/>
        <end position="396"/>
    </location>
</feature>
<evidence type="ECO:0000313" key="2">
    <source>
        <dbReference type="EMBL" id="KIY51654.1"/>
    </source>
</evidence>
<dbReference type="AlphaFoldDB" id="A0A0D7AIR0"/>
<gene>
    <name evidence="2" type="ORF">FISHEDRAFT_70628</name>
</gene>
<evidence type="ECO:0000256" key="1">
    <source>
        <dbReference type="SAM" id="MobiDB-lite"/>
    </source>
</evidence>
<feature type="compositionally biased region" description="Basic residues" evidence="1">
    <location>
        <begin position="26"/>
        <end position="35"/>
    </location>
</feature>
<evidence type="ECO:0000313" key="3">
    <source>
        <dbReference type="Proteomes" id="UP000054144"/>
    </source>
</evidence>
<accession>A0A0D7AIR0</accession>
<name>A0A0D7AIR0_9AGAR</name>
<proteinExistence type="predicted"/>
<feature type="region of interest" description="Disordered" evidence="1">
    <location>
        <begin position="75"/>
        <end position="95"/>
    </location>
</feature>
<reference evidence="2 3" key="1">
    <citation type="journal article" date="2015" name="Fungal Genet. Biol.">
        <title>Evolution of novel wood decay mechanisms in Agaricales revealed by the genome sequences of Fistulina hepatica and Cylindrobasidium torrendii.</title>
        <authorList>
            <person name="Floudas D."/>
            <person name="Held B.W."/>
            <person name="Riley R."/>
            <person name="Nagy L.G."/>
            <person name="Koehler G."/>
            <person name="Ransdell A.S."/>
            <person name="Younus H."/>
            <person name="Chow J."/>
            <person name="Chiniquy J."/>
            <person name="Lipzen A."/>
            <person name="Tritt A."/>
            <person name="Sun H."/>
            <person name="Haridas S."/>
            <person name="LaButti K."/>
            <person name="Ohm R.A."/>
            <person name="Kues U."/>
            <person name="Blanchette R.A."/>
            <person name="Grigoriev I.V."/>
            <person name="Minto R.E."/>
            <person name="Hibbett D.S."/>
        </authorList>
    </citation>
    <scope>NUCLEOTIDE SEQUENCE [LARGE SCALE GENOMIC DNA]</scope>
    <source>
        <strain evidence="2 3">ATCC 64428</strain>
    </source>
</reference>
<dbReference type="Proteomes" id="UP000054144">
    <property type="component" value="Unassembled WGS sequence"/>
</dbReference>
<keyword evidence="3" id="KW-1185">Reference proteome</keyword>
<feature type="region of interest" description="Disordered" evidence="1">
    <location>
        <begin position="1"/>
        <end position="53"/>
    </location>
</feature>